<feature type="transmembrane region" description="Helical" evidence="1">
    <location>
        <begin position="78"/>
        <end position="96"/>
    </location>
</feature>
<sequence length="107" mass="10690">MTGVRLHDGEVVLRSVAATPDGGGLDTLWPVGAPGRYEVTAGYVTLPVTGATNPCAGTTALRTATFTVSGDGGTGRRWLWLVGGGAFVLLVVALAARTTAAPSPPAA</sequence>
<keyword evidence="1" id="KW-1133">Transmembrane helix</keyword>
<reference evidence="2" key="1">
    <citation type="submission" date="2024-06" db="EMBL/GenBank/DDBJ databases">
        <title>Micromonospora sp. strain HUAS YX12 genome sequences.</title>
        <authorList>
            <person name="Mo P."/>
        </authorList>
    </citation>
    <scope>NUCLEOTIDE SEQUENCE</scope>
    <source>
        <strain evidence="2">HUAS YX12</strain>
    </source>
</reference>
<dbReference type="AlphaFoldDB" id="A0AAU7R457"/>
<accession>A0AAU7R457</accession>
<keyword evidence="1" id="KW-0812">Transmembrane</keyword>
<dbReference type="RefSeq" id="WP_349878717.1">
    <property type="nucleotide sequence ID" value="NZ_CP157974.1"/>
</dbReference>
<name>A0AAU7R457_9ACTN</name>
<evidence type="ECO:0000313" key="2">
    <source>
        <dbReference type="EMBL" id="XBT82270.1"/>
    </source>
</evidence>
<dbReference type="EMBL" id="CP157974">
    <property type="protein sequence ID" value="XBT82270.1"/>
    <property type="molecule type" value="Genomic_DNA"/>
</dbReference>
<evidence type="ECO:0000256" key="1">
    <source>
        <dbReference type="SAM" id="Phobius"/>
    </source>
</evidence>
<keyword evidence="1" id="KW-0472">Membrane</keyword>
<organism evidence="2">
    <name type="scientific">Micromonospora sp. HUAS YX12</name>
    <dbReference type="NCBI Taxonomy" id="3156396"/>
    <lineage>
        <taxon>Bacteria</taxon>
        <taxon>Bacillati</taxon>
        <taxon>Actinomycetota</taxon>
        <taxon>Actinomycetes</taxon>
        <taxon>Micromonosporales</taxon>
        <taxon>Micromonosporaceae</taxon>
        <taxon>Micromonospora</taxon>
    </lineage>
</organism>
<gene>
    <name evidence="2" type="ORF">ABIH81_01810</name>
</gene>
<proteinExistence type="predicted"/>
<protein>
    <submittedName>
        <fullName evidence="2">Uncharacterized protein</fullName>
    </submittedName>
</protein>